<comment type="caution">
    <text evidence="2">The sequence shown here is derived from an EMBL/GenBank/DDBJ whole genome shotgun (WGS) entry which is preliminary data.</text>
</comment>
<dbReference type="InterPro" id="IPR032710">
    <property type="entry name" value="NTF2-like_dom_sf"/>
</dbReference>
<dbReference type="RefSeq" id="WP_132167325.1">
    <property type="nucleotide sequence ID" value="NZ_SMKX01000027.1"/>
</dbReference>
<dbReference type="Pfam" id="PF12680">
    <property type="entry name" value="SnoaL_2"/>
    <property type="match status" value="1"/>
</dbReference>
<keyword evidence="3" id="KW-1185">Reference proteome</keyword>
<dbReference type="AlphaFoldDB" id="A0A4R4ZMR8"/>
<organism evidence="2 3">
    <name type="scientific">Kribbella antibiotica</name>
    <dbReference type="NCBI Taxonomy" id="190195"/>
    <lineage>
        <taxon>Bacteria</taxon>
        <taxon>Bacillati</taxon>
        <taxon>Actinomycetota</taxon>
        <taxon>Actinomycetes</taxon>
        <taxon>Propionibacteriales</taxon>
        <taxon>Kribbellaceae</taxon>
        <taxon>Kribbella</taxon>
    </lineage>
</organism>
<protein>
    <submittedName>
        <fullName evidence="2">Ketosteroid isomerase</fullName>
    </submittedName>
</protein>
<proteinExistence type="predicted"/>
<dbReference type="InterPro" id="IPR037401">
    <property type="entry name" value="SnoaL-like"/>
</dbReference>
<dbReference type="SUPFAM" id="SSF54427">
    <property type="entry name" value="NTF2-like"/>
    <property type="match status" value="1"/>
</dbReference>
<dbReference type="EMBL" id="SMKX01000027">
    <property type="protein sequence ID" value="TDD60151.1"/>
    <property type="molecule type" value="Genomic_DNA"/>
</dbReference>
<accession>A0A4R4ZMR8</accession>
<evidence type="ECO:0000313" key="2">
    <source>
        <dbReference type="EMBL" id="TDD60151.1"/>
    </source>
</evidence>
<gene>
    <name evidence="2" type="ORF">E1263_12000</name>
</gene>
<name>A0A4R4ZMR8_9ACTN</name>
<dbReference type="Gene3D" id="3.10.450.50">
    <property type="match status" value="1"/>
</dbReference>
<keyword evidence="2" id="KW-0413">Isomerase</keyword>
<evidence type="ECO:0000259" key="1">
    <source>
        <dbReference type="Pfam" id="PF12680"/>
    </source>
</evidence>
<evidence type="ECO:0000313" key="3">
    <source>
        <dbReference type="Proteomes" id="UP000295124"/>
    </source>
</evidence>
<dbReference type="OrthoDB" id="3681559at2"/>
<sequence length="149" mass="16470">MTPEEVFRKLVHGVAAGQYAGLPELYAEQTDVRHPMHPERPEPLRSRAELRAHFGGGQDAEPDPLVRFEAVDIVVHRTEDPEVVVGEFAYAGTVAGSDESFHVPCVFVLRVRDGQIVESRDYVDHAAMAKARRRIAEITREPAAGDDAS</sequence>
<dbReference type="Proteomes" id="UP000295124">
    <property type="component" value="Unassembled WGS sequence"/>
</dbReference>
<reference evidence="2 3" key="1">
    <citation type="submission" date="2019-03" db="EMBL/GenBank/DDBJ databases">
        <title>Draft genome sequences of novel Actinobacteria.</title>
        <authorList>
            <person name="Sahin N."/>
            <person name="Ay H."/>
            <person name="Saygin H."/>
        </authorList>
    </citation>
    <scope>NUCLEOTIDE SEQUENCE [LARGE SCALE GENOMIC DNA]</scope>
    <source>
        <strain evidence="2 3">JCM 13523</strain>
    </source>
</reference>
<dbReference type="GO" id="GO:0016853">
    <property type="term" value="F:isomerase activity"/>
    <property type="evidence" value="ECO:0007669"/>
    <property type="project" value="UniProtKB-KW"/>
</dbReference>
<feature type="domain" description="SnoaL-like" evidence="1">
    <location>
        <begin position="8"/>
        <end position="118"/>
    </location>
</feature>